<dbReference type="PANTHER" id="PTHR46825">
    <property type="entry name" value="D-ALANYL-D-ALANINE-CARBOXYPEPTIDASE/ENDOPEPTIDASE AMPH"/>
    <property type="match status" value="1"/>
</dbReference>
<name>A1ZNG0_MICM2</name>
<evidence type="ECO:0000256" key="2">
    <source>
        <dbReference type="ARBA" id="ARBA00023136"/>
    </source>
</evidence>
<dbReference type="InterPro" id="IPR001466">
    <property type="entry name" value="Beta-lactam-related"/>
</dbReference>
<dbReference type="AlphaFoldDB" id="A1ZNG0"/>
<dbReference type="SUPFAM" id="SSF56601">
    <property type="entry name" value="beta-lactamase/transpeptidase-like"/>
    <property type="match status" value="1"/>
</dbReference>
<dbReference type="PANTHER" id="PTHR46825:SF11">
    <property type="entry name" value="PENICILLIN-BINDING PROTEIN 4"/>
    <property type="match status" value="1"/>
</dbReference>
<protein>
    <submittedName>
        <fullName evidence="4">Beta-lactamase</fullName>
    </submittedName>
</protein>
<evidence type="ECO:0000256" key="1">
    <source>
        <dbReference type="ARBA" id="ARBA00004370"/>
    </source>
</evidence>
<dbReference type="InterPro" id="IPR050491">
    <property type="entry name" value="AmpC-like"/>
</dbReference>
<dbReference type="EMBL" id="AAWS01000018">
    <property type="protein sequence ID" value="EAY28071.1"/>
    <property type="molecule type" value="Genomic_DNA"/>
</dbReference>
<dbReference type="Pfam" id="PF00144">
    <property type="entry name" value="Beta-lactamase"/>
    <property type="match status" value="1"/>
</dbReference>
<comment type="subcellular location">
    <subcellularLocation>
        <location evidence="1">Membrane</location>
    </subcellularLocation>
</comment>
<gene>
    <name evidence="4" type="ORF">M23134_02181</name>
</gene>
<comment type="caution">
    <text evidence="4">The sequence shown here is derived from an EMBL/GenBank/DDBJ whole genome shotgun (WGS) entry which is preliminary data.</text>
</comment>
<sequence>MGQPTHGTQSIYNPQFMNIIRLYMVLFSALILPAACKSDKSPQTPPTTEKIYLSEIAGRADSLLHYLHKNRNFNGNVLINHNGLKILEKSYGYADFRNQAPLKSQSSFRLSSVSKQFTAMAIMMLKEAGKLSYNDTVDKHLRGFPYPHITIRHLLTHTSGLPNYGEYFAQVVLRSKYKFTYPTNRDILLWLINEQPKPYFKCGESWLYTNTGYVLLALIIEKVSRQSYPNYLQERIFNRLDMRNSEVFDYQHKLPYRVYGFRNNKKLYDDHLFNRIYGDGGIYASAADLYKWDQALRTNRLVKRTTLKEAFSPTKYYNNMFSKNYGFGWHIDKDGQTVYHSGSSGGFRSIILRNLHQNNCVILLSNNQDGRYENIARVIYGWLD</sequence>
<dbReference type="Gene3D" id="3.40.710.10">
    <property type="entry name" value="DD-peptidase/beta-lactamase superfamily"/>
    <property type="match status" value="1"/>
</dbReference>
<dbReference type="InterPro" id="IPR012338">
    <property type="entry name" value="Beta-lactam/transpept-like"/>
</dbReference>
<evidence type="ECO:0000259" key="3">
    <source>
        <dbReference type="Pfam" id="PF00144"/>
    </source>
</evidence>
<evidence type="ECO:0000313" key="4">
    <source>
        <dbReference type="EMBL" id="EAY28071.1"/>
    </source>
</evidence>
<dbReference type="Proteomes" id="UP000004095">
    <property type="component" value="Unassembled WGS sequence"/>
</dbReference>
<keyword evidence="5" id="KW-1185">Reference proteome</keyword>
<dbReference type="GO" id="GO:0016020">
    <property type="term" value="C:membrane"/>
    <property type="evidence" value="ECO:0007669"/>
    <property type="project" value="UniProtKB-SubCell"/>
</dbReference>
<proteinExistence type="predicted"/>
<organism evidence="4 5">
    <name type="scientific">Microscilla marina ATCC 23134</name>
    <dbReference type="NCBI Taxonomy" id="313606"/>
    <lineage>
        <taxon>Bacteria</taxon>
        <taxon>Pseudomonadati</taxon>
        <taxon>Bacteroidota</taxon>
        <taxon>Cytophagia</taxon>
        <taxon>Cytophagales</taxon>
        <taxon>Microscillaceae</taxon>
        <taxon>Microscilla</taxon>
    </lineage>
</organism>
<evidence type="ECO:0000313" key="5">
    <source>
        <dbReference type="Proteomes" id="UP000004095"/>
    </source>
</evidence>
<dbReference type="eggNOG" id="COG1680">
    <property type="taxonomic scope" value="Bacteria"/>
</dbReference>
<accession>A1ZNG0</accession>
<feature type="domain" description="Beta-lactamase-related" evidence="3">
    <location>
        <begin position="76"/>
        <end position="370"/>
    </location>
</feature>
<keyword evidence="2" id="KW-0472">Membrane</keyword>
<reference evidence="4 5" key="1">
    <citation type="submission" date="2007-01" db="EMBL/GenBank/DDBJ databases">
        <authorList>
            <person name="Haygood M."/>
            <person name="Podell S."/>
            <person name="Anderson C."/>
            <person name="Hopkinson B."/>
            <person name="Roe K."/>
            <person name="Barbeau K."/>
            <person name="Gaasterland T."/>
            <person name="Ferriera S."/>
            <person name="Johnson J."/>
            <person name="Kravitz S."/>
            <person name="Beeson K."/>
            <person name="Sutton G."/>
            <person name="Rogers Y.-H."/>
            <person name="Friedman R."/>
            <person name="Frazier M."/>
            <person name="Venter J.C."/>
        </authorList>
    </citation>
    <scope>NUCLEOTIDE SEQUENCE [LARGE SCALE GENOMIC DNA]</scope>
    <source>
        <strain evidence="4 5">ATCC 23134</strain>
    </source>
</reference>